<gene>
    <name evidence="1" type="ORF">IMSHALPRED_002545</name>
</gene>
<dbReference type="InterPro" id="IPR053175">
    <property type="entry name" value="DHMBA_Reg_Transcription_Factor"/>
</dbReference>
<proteinExistence type="predicted"/>
<organism evidence="1 2">
    <name type="scientific">Imshaugia aleurites</name>
    <dbReference type="NCBI Taxonomy" id="172621"/>
    <lineage>
        <taxon>Eukaryota</taxon>
        <taxon>Fungi</taxon>
        <taxon>Dikarya</taxon>
        <taxon>Ascomycota</taxon>
        <taxon>Pezizomycotina</taxon>
        <taxon>Lecanoromycetes</taxon>
        <taxon>OSLEUM clade</taxon>
        <taxon>Lecanoromycetidae</taxon>
        <taxon>Lecanorales</taxon>
        <taxon>Lecanorineae</taxon>
        <taxon>Parmeliaceae</taxon>
        <taxon>Imshaugia</taxon>
    </lineage>
</organism>
<dbReference type="PANTHER" id="PTHR38791">
    <property type="entry name" value="ZN(II)2CYS6 TRANSCRIPTION FACTOR (EUROFUNG)-RELATED-RELATED"/>
    <property type="match status" value="1"/>
</dbReference>
<protein>
    <submittedName>
        <fullName evidence="1">Uncharacterized protein</fullName>
    </submittedName>
</protein>
<dbReference type="OrthoDB" id="4491390at2759"/>
<accession>A0A8H3J6D0</accession>
<comment type="caution">
    <text evidence="1">The sequence shown here is derived from an EMBL/GenBank/DDBJ whole genome shotgun (WGS) entry which is preliminary data.</text>
</comment>
<dbReference type="Proteomes" id="UP000664534">
    <property type="component" value="Unassembled WGS sequence"/>
</dbReference>
<keyword evidence="2" id="KW-1185">Reference proteome</keyword>
<sequence length="388" mass="42749">MAWMISAPFATVTQRMGAARRKYGEAVAKLQDALQDPRTAKADDALFTVLLMIMLENMTATSQSMPNPTKHIYGAIMLVNFRGLQNFASDAARKMFSFVKVTLTALPAWHKTGSLSFSDEVIEADRNAFARSESSTFSTRLENIAFAISVLRGKLDKACLVRSRSQPVRRIFQQGRILDQDLIAWRVSVPREWEKFSVISSDEGMQPLEDAPTWTGYTASYPDPVIAKVMNHFRMHSIAIQTISMRCAKWIAQYGNAEHLAPEVPMPEDVIADDNSSTHLKAGNAIRTLVDGICASVPFHLGQLAWKGQNESGDIATAASSESPPVMRGPKRPAAGFMLLQPLVVAYSAPGVPADQRRWILRKTLELAKHIGMDEGMVGNVLNNLVSS</sequence>
<evidence type="ECO:0000313" key="2">
    <source>
        <dbReference type="Proteomes" id="UP000664534"/>
    </source>
</evidence>
<evidence type="ECO:0000313" key="1">
    <source>
        <dbReference type="EMBL" id="CAF9941369.1"/>
    </source>
</evidence>
<reference evidence="1" key="1">
    <citation type="submission" date="2021-03" db="EMBL/GenBank/DDBJ databases">
        <authorList>
            <person name="Tagirdzhanova G."/>
        </authorList>
    </citation>
    <scope>NUCLEOTIDE SEQUENCE</scope>
</reference>
<name>A0A8H3J6D0_9LECA</name>
<dbReference type="EMBL" id="CAJPDT010000146">
    <property type="protein sequence ID" value="CAF9941369.1"/>
    <property type="molecule type" value="Genomic_DNA"/>
</dbReference>
<dbReference type="AlphaFoldDB" id="A0A8H3J6D0"/>